<evidence type="ECO:0000256" key="3">
    <source>
        <dbReference type="PROSITE-ProRule" id="PRU10007"/>
    </source>
</evidence>
<dbReference type="PANTHER" id="PTHR43353:SF5">
    <property type="entry name" value="SUCCINATE-SEMIALDEHYDE DEHYDROGENASE, MITOCHONDRIAL"/>
    <property type="match status" value="1"/>
</dbReference>
<evidence type="ECO:0000313" key="6">
    <source>
        <dbReference type="EMBL" id="SLN73254.1"/>
    </source>
</evidence>
<dbReference type="InterPro" id="IPR016160">
    <property type="entry name" value="Ald_DH_CS_CYS"/>
</dbReference>
<dbReference type="PROSITE" id="PS00687">
    <property type="entry name" value="ALDEHYDE_DEHYDR_GLU"/>
    <property type="match status" value="1"/>
</dbReference>
<feature type="domain" description="Aldehyde dehydrogenase" evidence="5">
    <location>
        <begin position="17"/>
        <end position="463"/>
    </location>
</feature>
<comment type="similarity">
    <text evidence="1 4">Belongs to the aldehyde dehydrogenase family.</text>
</comment>
<dbReference type="InterPro" id="IPR050740">
    <property type="entry name" value="Aldehyde_DH_Superfamily"/>
</dbReference>
<organism evidence="6 7">
    <name type="scientific">Falsiruegeria litorea R37</name>
    <dbReference type="NCBI Taxonomy" id="1200284"/>
    <lineage>
        <taxon>Bacteria</taxon>
        <taxon>Pseudomonadati</taxon>
        <taxon>Pseudomonadota</taxon>
        <taxon>Alphaproteobacteria</taxon>
        <taxon>Rhodobacterales</taxon>
        <taxon>Roseobacteraceae</taxon>
        <taxon>Falsiruegeria</taxon>
    </lineage>
</organism>
<dbReference type="EC" id="1.1.1.257" evidence="6"/>
<sequence>MFHPIVNAAKIPVAGRERRAITNPASGELLAEFVCATEQDADSAADAAGQAFTEWSGTSPHARARVLDGIAQRVKAASETLAQQITLEQGKPMDEARLEMSGVVGMFEHFAEMSDTMTFAYDRPGYGARRRIDMVPVGPVIVITTWNFPVETAAVHIAPALAAGCTVVVLANNDTPSSVAMLVDILNQSDLPKGAVNLVMGSSRVLSTRLIKHRAMRHLSYTGSVNVGRDLAAQCGAEIMRCTLELGGNAPAIVLPGSNVEEAAQALISKRFWNGGQVCTAPNRIYVNRDQHDAFAELAGAYARGLVLGDGMDVATTMGPLANIERVQTMDQIAADAIAKGSTVILNDPARQNEGFFAPPRVFANVPDDALGMTEEIFGPIACIAPYDDLDDIMARANACELGLSGYVYGPDQTAAEAVGARLQVGSVAVNQLTTAYIDVPFGGLKLSGLGCVGGESAVNEYLFPRLTAMKP</sequence>
<dbReference type="PANTHER" id="PTHR43353">
    <property type="entry name" value="SUCCINATE-SEMIALDEHYDE DEHYDROGENASE, MITOCHONDRIAL"/>
    <property type="match status" value="1"/>
</dbReference>
<proteinExistence type="inferred from homology"/>
<evidence type="ECO:0000256" key="4">
    <source>
        <dbReference type="RuleBase" id="RU003345"/>
    </source>
</evidence>
<accession>A0A1Y5TUL1</accession>
<dbReference type="InterPro" id="IPR016163">
    <property type="entry name" value="Ald_DH_C"/>
</dbReference>
<name>A0A1Y5TUL1_9RHOB</name>
<dbReference type="Gene3D" id="3.40.309.10">
    <property type="entry name" value="Aldehyde Dehydrogenase, Chain A, domain 2"/>
    <property type="match status" value="1"/>
</dbReference>
<dbReference type="InterPro" id="IPR029510">
    <property type="entry name" value="Ald_DH_CS_GLU"/>
</dbReference>
<dbReference type="OrthoDB" id="9812625at2"/>
<dbReference type="GO" id="GO:0009450">
    <property type="term" value="P:gamma-aminobutyric acid catabolic process"/>
    <property type="evidence" value="ECO:0007669"/>
    <property type="project" value="TreeGrafter"/>
</dbReference>
<dbReference type="GO" id="GO:0018462">
    <property type="term" value="F:4-(hydroxymethyl)benzenesulfonate dehydrogenase activity"/>
    <property type="evidence" value="ECO:0007669"/>
    <property type="project" value="UniProtKB-EC"/>
</dbReference>
<dbReference type="InterPro" id="IPR015590">
    <property type="entry name" value="Aldehyde_DH_dom"/>
</dbReference>
<gene>
    <name evidence="6" type="primary">tsaD1</name>
    <name evidence="6" type="ORF">TRL7639_04399</name>
</gene>
<keyword evidence="7" id="KW-1185">Reference proteome</keyword>
<dbReference type="Proteomes" id="UP000193077">
    <property type="component" value="Unassembled WGS sequence"/>
</dbReference>
<evidence type="ECO:0000256" key="1">
    <source>
        <dbReference type="ARBA" id="ARBA00009986"/>
    </source>
</evidence>
<dbReference type="Gene3D" id="3.40.605.10">
    <property type="entry name" value="Aldehyde Dehydrogenase, Chain A, domain 1"/>
    <property type="match status" value="1"/>
</dbReference>
<dbReference type="Pfam" id="PF00171">
    <property type="entry name" value="Aldedh"/>
    <property type="match status" value="1"/>
</dbReference>
<evidence type="ECO:0000313" key="7">
    <source>
        <dbReference type="Proteomes" id="UP000193077"/>
    </source>
</evidence>
<dbReference type="RefSeq" id="WP_085798042.1">
    <property type="nucleotide sequence ID" value="NZ_FWFO01000008.1"/>
</dbReference>
<evidence type="ECO:0000259" key="5">
    <source>
        <dbReference type="Pfam" id="PF00171"/>
    </source>
</evidence>
<dbReference type="GO" id="GO:0004777">
    <property type="term" value="F:succinate-semialdehyde dehydrogenase (NAD+) activity"/>
    <property type="evidence" value="ECO:0007669"/>
    <property type="project" value="TreeGrafter"/>
</dbReference>
<dbReference type="InterPro" id="IPR016162">
    <property type="entry name" value="Ald_DH_N"/>
</dbReference>
<evidence type="ECO:0000256" key="2">
    <source>
        <dbReference type="ARBA" id="ARBA00023002"/>
    </source>
</evidence>
<dbReference type="PROSITE" id="PS00070">
    <property type="entry name" value="ALDEHYDE_DEHYDR_CYS"/>
    <property type="match status" value="1"/>
</dbReference>
<keyword evidence="2 4" id="KW-0560">Oxidoreductase</keyword>
<dbReference type="SUPFAM" id="SSF53720">
    <property type="entry name" value="ALDH-like"/>
    <property type="match status" value="1"/>
</dbReference>
<dbReference type="EMBL" id="FWFO01000008">
    <property type="protein sequence ID" value="SLN73254.1"/>
    <property type="molecule type" value="Genomic_DNA"/>
</dbReference>
<protein>
    <submittedName>
        <fullName evidence="6">4-(Hydroxymethyl)benzenesulfonate dehydrogenase TsaD1</fullName>
        <ecNumber evidence="6">1.1.1.257</ecNumber>
    </submittedName>
</protein>
<dbReference type="AlphaFoldDB" id="A0A1Y5TUL1"/>
<reference evidence="6 7" key="1">
    <citation type="submission" date="2017-03" db="EMBL/GenBank/DDBJ databases">
        <authorList>
            <person name="Afonso C.L."/>
            <person name="Miller P.J."/>
            <person name="Scott M.A."/>
            <person name="Spackman E."/>
            <person name="Goraichik I."/>
            <person name="Dimitrov K.M."/>
            <person name="Suarez D.L."/>
            <person name="Swayne D.E."/>
        </authorList>
    </citation>
    <scope>NUCLEOTIDE SEQUENCE [LARGE SCALE GENOMIC DNA]</scope>
    <source>
        <strain evidence="6 7">CECT 7639</strain>
    </source>
</reference>
<dbReference type="InterPro" id="IPR016161">
    <property type="entry name" value="Ald_DH/histidinol_DH"/>
</dbReference>
<feature type="active site" evidence="3">
    <location>
        <position position="245"/>
    </location>
</feature>